<dbReference type="CDD" id="cd18793">
    <property type="entry name" value="SF2_C_SNF"/>
    <property type="match status" value="1"/>
</dbReference>
<dbReference type="GO" id="GO:0004386">
    <property type="term" value="F:helicase activity"/>
    <property type="evidence" value="ECO:0007669"/>
    <property type="project" value="UniProtKB-KW"/>
</dbReference>
<dbReference type="Proteomes" id="UP000242700">
    <property type="component" value="Unassembled WGS sequence"/>
</dbReference>
<keyword evidence="4" id="KW-0067">ATP-binding</keyword>
<dbReference type="InterPro" id="IPR049730">
    <property type="entry name" value="SNF2/RAD54-like_C"/>
</dbReference>
<dbReference type="AlphaFoldDB" id="A0A1G9EP69"/>
<evidence type="ECO:0000313" key="5">
    <source>
        <dbReference type="Proteomes" id="UP000242700"/>
    </source>
</evidence>
<dbReference type="GO" id="GO:0016787">
    <property type="term" value="F:hydrolase activity"/>
    <property type="evidence" value="ECO:0007669"/>
    <property type="project" value="UniProtKB-KW"/>
</dbReference>
<dbReference type="PROSITE" id="PS51192">
    <property type="entry name" value="HELICASE_ATP_BIND_1"/>
    <property type="match status" value="1"/>
</dbReference>
<gene>
    <name evidence="4" type="ORF">SAMN05216187_1199</name>
</gene>
<feature type="domain" description="Helicase C-terminal" evidence="3">
    <location>
        <begin position="445"/>
        <end position="606"/>
    </location>
</feature>
<dbReference type="PANTHER" id="PTHR45629:SF7">
    <property type="entry name" value="DNA EXCISION REPAIR PROTEIN ERCC-6-RELATED"/>
    <property type="match status" value="1"/>
</dbReference>
<dbReference type="STRING" id="586411.SAMN05216187_1199"/>
<dbReference type="InterPro" id="IPR014001">
    <property type="entry name" value="Helicase_ATP-bd"/>
</dbReference>
<evidence type="ECO:0000259" key="2">
    <source>
        <dbReference type="PROSITE" id="PS51192"/>
    </source>
</evidence>
<dbReference type="EMBL" id="FNFI01000019">
    <property type="protein sequence ID" value="SDK77878.1"/>
    <property type="molecule type" value="Genomic_DNA"/>
</dbReference>
<dbReference type="InterPro" id="IPR038718">
    <property type="entry name" value="SNF2-like_sf"/>
</dbReference>
<dbReference type="Gene3D" id="3.40.50.300">
    <property type="entry name" value="P-loop containing nucleotide triphosphate hydrolases"/>
    <property type="match status" value="1"/>
</dbReference>
<evidence type="ECO:0000256" key="1">
    <source>
        <dbReference type="ARBA" id="ARBA00022801"/>
    </source>
</evidence>
<reference evidence="5" key="1">
    <citation type="submission" date="2016-10" db="EMBL/GenBank/DDBJ databases">
        <authorList>
            <person name="Varghese N."/>
            <person name="Submissions S."/>
        </authorList>
    </citation>
    <scope>NUCLEOTIDE SEQUENCE [LARGE SCALE GENOMIC DNA]</scope>
    <source>
        <strain evidence="5">CGMCC 1.8911</strain>
    </source>
</reference>
<dbReference type="Pfam" id="PF00271">
    <property type="entry name" value="Helicase_C"/>
    <property type="match status" value="1"/>
</dbReference>
<protein>
    <submittedName>
        <fullName evidence="4">Helicase conserved C-terminal domain-containing protein</fullName>
    </submittedName>
</protein>
<keyword evidence="1" id="KW-0378">Hydrolase</keyword>
<dbReference type="SMART" id="SM00487">
    <property type="entry name" value="DEXDc"/>
    <property type="match status" value="1"/>
</dbReference>
<dbReference type="SUPFAM" id="SSF52540">
    <property type="entry name" value="P-loop containing nucleoside triphosphate hydrolases"/>
    <property type="match status" value="2"/>
</dbReference>
<dbReference type="InterPro" id="IPR050496">
    <property type="entry name" value="SNF2_RAD54_helicase_repair"/>
</dbReference>
<sequence>MFQVQMNHNEQLTLETSEQLLAKVVRHRIYKLYIKKYVENKTDYKIIFRKNVYYQDIQTIIEKIKTLAAKLDLSVNIDDNIAQYVNKINSYIDYKYTVGNDIKNDDLRFDERYHEFEKIVNQTLVRQLRSKQMKDAFYLTMMQKSGNFSVPGSGKTSTVYGMYAYLKATSKVNKIIMIGPLNAFSSWVNEYQSCFGHSRKLTCLNIKDLNTSNEKKMALKYESGNKELILLNYEVLHTLEDEIKNLITEDTLVVFDEVHRIKNPVGMRAGAALRITENAKYMVTLTGTPIPNGYKDIYNLLNLLYPYDYNHFFNFEIPLLSNPNDSEVKMINDKIQPFFTRTTKDELGVPPINSDQIIDIKASHEEQELFKIILSKYKSNQLALFAKIMQLESSPSLLLETLDLKEFEDMLDLSVNHEEFVEYQDYSKDIEGLVDQIDRTSKMEALLKLVNQIVSESKTAIVWCIFIKTMYKLKSDLKQMGIRAEVISGSVSQEERNEIINKFKNKEIDILITNPHTLAESVSLHQSCHDAIYFEYSYNLVHLLQSKDRIHRLGLGQDDYTQYYYFQQYYPMEQGNYSLGERIYKRLSEKEQLMLDAIDKHELEILPTEDEDLEFFFAHVVDK</sequence>
<keyword evidence="4" id="KW-0547">Nucleotide-binding</keyword>
<dbReference type="Pfam" id="PF00176">
    <property type="entry name" value="SNF2-rel_dom"/>
    <property type="match status" value="1"/>
</dbReference>
<dbReference type="GO" id="GO:0005524">
    <property type="term" value="F:ATP binding"/>
    <property type="evidence" value="ECO:0007669"/>
    <property type="project" value="InterPro"/>
</dbReference>
<dbReference type="SMART" id="SM00490">
    <property type="entry name" value="HELICc"/>
    <property type="match status" value="1"/>
</dbReference>
<dbReference type="InterPro" id="IPR001650">
    <property type="entry name" value="Helicase_C-like"/>
</dbReference>
<feature type="domain" description="Helicase ATP-binding" evidence="2">
    <location>
        <begin position="156"/>
        <end position="307"/>
    </location>
</feature>
<dbReference type="PROSITE" id="PS51194">
    <property type="entry name" value="HELICASE_CTER"/>
    <property type="match status" value="1"/>
</dbReference>
<dbReference type="InterPro" id="IPR000330">
    <property type="entry name" value="SNF2_N"/>
</dbReference>
<dbReference type="OrthoDB" id="9802848at2"/>
<evidence type="ECO:0000259" key="3">
    <source>
        <dbReference type="PROSITE" id="PS51194"/>
    </source>
</evidence>
<dbReference type="Gene3D" id="3.40.50.10810">
    <property type="entry name" value="Tandem AAA-ATPase domain"/>
    <property type="match status" value="1"/>
</dbReference>
<dbReference type="PANTHER" id="PTHR45629">
    <property type="entry name" value="SNF2/RAD54 FAMILY MEMBER"/>
    <property type="match status" value="1"/>
</dbReference>
<evidence type="ECO:0000313" key="4">
    <source>
        <dbReference type="EMBL" id="SDK77878.1"/>
    </source>
</evidence>
<name>A0A1G9EP69_9STAP</name>
<dbReference type="InterPro" id="IPR027417">
    <property type="entry name" value="P-loop_NTPase"/>
</dbReference>
<organism evidence="4 5">
    <name type="scientific">Jeotgalicoccus aerolatus</name>
    <dbReference type="NCBI Taxonomy" id="709510"/>
    <lineage>
        <taxon>Bacteria</taxon>
        <taxon>Bacillati</taxon>
        <taxon>Bacillota</taxon>
        <taxon>Bacilli</taxon>
        <taxon>Bacillales</taxon>
        <taxon>Staphylococcaceae</taxon>
        <taxon>Jeotgalicoccus</taxon>
    </lineage>
</organism>
<proteinExistence type="predicted"/>
<keyword evidence="4" id="KW-0347">Helicase</keyword>
<accession>A0A1G9EP69</accession>